<organism evidence="1 2">
    <name type="scientific">Megamonas funiformis</name>
    <dbReference type="NCBI Taxonomy" id="437897"/>
    <lineage>
        <taxon>Bacteria</taxon>
        <taxon>Bacillati</taxon>
        <taxon>Bacillota</taxon>
        <taxon>Negativicutes</taxon>
        <taxon>Selenomonadales</taxon>
        <taxon>Selenomonadaceae</taxon>
        <taxon>Megamonas</taxon>
    </lineage>
</organism>
<reference evidence="1" key="1">
    <citation type="submission" date="2021-10" db="EMBL/GenBank/DDBJ databases">
        <title>Collection of gut derived symbiotic bacterial strains cultured from healthy donors.</title>
        <authorList>
            <person name="Lin H."/>
            <person name="Littmann E."/>
            <person name="Claire K."/>
            <person name="Pamer E."/>
        </authorList>
    </citation>
    <scope>NUCLEOTIDE SEQUENCE</scope>
    <source>
        <strain evidence="1">MSK.7.16</strain>
    </source>
</reference>
<name>A0AAW4U4J7_9FIRM</name>
<dbReference type="AlphaFoldDB" id="A0AAW4U4J7"/>
<evidence type="ECO:0000313" key="1">
    <source>
        <dbReference type="EMBL" id="MCB6829444.1"/>
    </source>
</evidence>
<sequence length="58" mass="6963">MIRRKLNKKKSFKGFKVIIDTSVLKELDIYNKLSTDELFSKQDKEEIKKAYKFYSSIK</sequence>
<gene>
    <name evidence="1" type="ORF">LIY65_12200</name>
</gene>
<proteinExistence type="predicted"/>
<dbReference type="EMBL" id="JAJCGD010000059">
    <property type="protein sequence ID" value="MCB6829444.1"/>
    <property type="molecule type" value="Genomic_DNA"/>
</dbReference>
<evidence type="ECO:0000313" key="2">
    <source>
        <dbReference type="Proteomes" id="UP001198190"/>
    </source>
</evidence>
<comment type="caution">
    <text evidence="1">The sequence shown here is derived from an EMBL/GenBank/DDBJ whole genome shotgun (WGS) entry which is preliminary data.</text>
</comment>
<accession>A0AAW4U4J7</accession>
<dbReference type="Proteomes" id="UP001198190">
    <property type="component" value="Unassembled WGS sequence"/>
</dbReference>
<dbReference type="RefSeq" id="WP_227153432.1">
    <property type="nucleotide sequence ID" value="NZ_JAJCGD010000059.1"/>
</dbReference>
<protein>
    <submittedName>
        <fullName evidence="1">Uncharacterized protein</fullName>
    </submittedName>
</protein>